<protein>
    <submittedName>
        <fullName evidence="3">Uncharacterized protein</fullName>
    </submittedName>
</protein>
<organism evidence="2 3">
    <name type="scientific">Romanomermis culicivorax</name>
    <name type="common">Nematode worm</name>
    <dbReference type="NCBI Taxonomy" id="13658"/>
    <lineage>
        <taxon>Eukaryota</taxon>
        <taxon>Metazoa</taxon>
        <taxon>Ecdysozoa</taxon>
        <taxon>Nematoda</taxon>
        <taxon>Enoplea</taxon>
        <taxon>Dorylaimia</taxon>
        <taxon>Mermithida</taxon>
        <taxon>Mermithoidea</taxon>
        <taxon>Mermithidae</taxon>
        <taxon>Romanomermis</taxon>
    </lineage>
</organism>
<dbReference type="Proteomes" id="UP000887565">
    <property type="component" value="Unplaced"/>
</dbReference>
<feature type="compositionally biased region" description="Basic and acidic residues" evidence="1">
    <location>
        <begin position="42"/>
        <end position="51"/>
    </location>
</feature>
<evidence type="ECO:0000256" key="1">
    <source>
        <dbReference type="SAM" id="MobiDB-lite"/>
    </source>
</evidence>
<feature type="region of interest" description="Disordered" evidence="1">
    <location>
        <begin position="1"/>
        <end position="51"/>
    </location>
</feature>
<reference evidence="3" key="1">
    <citation type="submission" date="2022-11" db="UniProtKB">
        <authorList>
            <consortium name="WormBaseParasite"/>
        </authorList>
    </citation>
    <scope>IDENTIFICATION</scope>
</reference>
<sequence>MDHKGEATQAPLTTDVQYAMDIDNNDENQSVKKRNNNNNYDNKPKYKRPDFMRPKLGAVNLNVIDAVQARIAAASAESDDQNDEVNAVMGDSNEQASPAFNRLRCRSVEAKRDLFKNLRVETSLENATNGGGSGIGQPQAEIASLPAATSIMTPQLKPTAAQAHLMVTKTTSSDENGGLKLLKTTSFSKKKRSGASRCSYMQPTEGTVTQFAVADDDGVSTHQKHGMTLASKWQGSFDDSLCDENEPDDGLLNNESQHNRGATANGSSPHSSHVRSGKDKIFMTIIFI</sequence>
<proteinExistence type="predicted"/>
<dbReference type="WBParaSite" id="nRc.2.0.1.t30290-RA">
    <property type="protein sequence ID" value="nRc.2.0.1.t30290-RA"/>
    <property type="gene ID" value="nRc.2.0.1.g30290"/>
</dbReference>
<name>A0A915JV74_ROMCU</name>
<accession>A0A915JV74</accession>
<evidence type="ECO:0000313" key="3">
    <source>
        <dbReference type="WBParaSite" id="nRc.2.0.1.t30290-RA"/>
    </source>
</evidence>
<feature type="compositionally biased region" description="Polar residues" evidence="1">
    <location>
        <begin position="253"/>
        <end position="271"/>
    </location>
</feature>
<evidence type="ECO:0000313" key="2">
    <source>
        <dbReference type="Proteomes" id="UP000887565"/>
    </source>
</evidence>
<dbReference type="AlphaFoldDB" id="A0A915JV74"/>
<keyword evidence="2" id="KW-1185">Reference proteome</keyword>
<feature type="region of interest" description="Disordered" evidence="1">
    <location>
        <begin position="242"/>
        <end position="275"/>
    </location>
</feature>